<evidence type="ECO:0000313" key="3">
    <source>
        <dbReference type="Proteomes" id="UP000255091"/>
    </source>
</evidence>
<dbReference type="PANTHER" id="PTHR34985:SF1">
    <property type="entry name" value="SLR0554 PROTEIN"/>
    <property type="match status" value="1"/>
</dbReference>
<evidence type="ECO:0000256" key="1">
    <source>
        <dbReference type="SAM" id="MobiDB-lite"/>
    </source>
</evidence>
<dbReference type="PANTHER" id="PTHR34985">
    <property type="entry name" value="SLR0554 PROTEIN"/>
    <property type="match status" value="1"/>
</dbReference>
<evidence type="ECO:0000313" key="2">
    <source>
        <dbReference type="EMBL" id="SUK49218.1"/>
    </source>
</evidence>
<reference evidence="2 3" key="1">
    <citation type="submission" date="2018-06" db="EMBL/GenBank/DDBJ databases">
        <authorList>
            <consortium name="Pathogen Informatics"/>
            <person name="Doyle S."/>
        </authorList>
    </citation>
    <scope>NUCLEOTIDE SEQUENCE [LARGE SCALE GENOMIC DNA]</scope>
    <source>
        <strain evidence="2 3">NCTC6133</strain>
    </source>
</reference>
<dbReference type="Proteomes" id="UP000255091">
    <property type="component" value="Unassembled WGS sequence"/>
</dbReference>
<protein>
    <submittedName>
        <fullName evidence="2">E family protein</fullName>
    </submittedName>
</protein>
<gene>
    <name evidence="2" type="ORF">NCTC6133_01963</name>
</gene>
<proteinExistence type="predicted"/>
<organism evidence="2 3">
    <name type="scientific">Staphylococcus aureus</name>
    <dbReference type="NCBI Taxonomy" id="1280"/>
    <lineage>
        <taxon>Bacteria</taxon>
        <taxon>Bacillati</taxon>
        <taxon>Bacillota</taxon>
        <taxon>Bacilli</taxon>
        <taxon>Bacillales</taxon>
        <taxon>Staphylococcaceae</taxon>
        <taxon>Staphylococcus</taxon>
    </lineage>
</organism>
<dbReference type="EMBL" id="UHAP01000001">
    <property type="protein sequence ID" value="SUK49218.1"/>
    <property type="molecule type" value="Genomic_DNA"/>
</dbReference>
<feature type="compositionally biased region" description="Basic and acidic residues" evidence="1">
    <location>
        <begin position="44"/>
        <end position="64"/>
    </location>
</feature>
<sequence>MYWPSTSNDAEFFFTYEDLPLLDPDKILNEYVDWTDTLEWPTSSKEESKTKRLADKQGDPEEKPGIVGAFCRAYTIEEAISTFIPDLYEKHSTTVIPIMKVQLQVDWFYTKITSLPILIIIRIP</sequence>
<feature type="region of interest" description="Disordered" evidence="1">
    <location>
        <begin position="42"/>
        <end position="64"/>
    </location>
</feature>
<name>A0A380DSQ0_STAAU</name>
<dbReference type="AlphaFoldDB" id="A0A380DSQ0"/>
<accession>A0A380DSQ0</accession>